<dbReference type="Proteomes" id="UP000452235">
    <property type="component" value="Unassembled WGS sequence"/>
</dbReference>
<comment type="caution">
    <text evidence="1">The sequence shown here is derived from an EMBL/GenBank/DDBJ whole genome shotgun (WGS) entry which is preliminary data.</text>
</comment>
<dbReference type="OrthoDB" id="4453902at2759"/>
<evidence type="ECO:0000313" key="2">
    <source>
        <dbReference type="Proteomes" id="UP000452235"/>
    </source>
</evidence>
<sequence>MSAAQEQPEHKALRHAVRNIESSLLKIPSMQYTLEDLSGLPIRCLPMPLSNEGYPQFKPCFFEPFKTISQDPEAGYPAWELPEGWPEDSISPMDRADSILIYLDEYIGSVICNSASNPKDSPAYWHMPSSSDRYPTLWEHNELSRWVATFTSDYNAGPHFKCMMISDVHGDDRLTRSELLCACRIMIMFLSSRRWMNHMVTPVMLLSFMGGYGRILLVHHDGSQLIVRKSKLFDFREKNTPALKLFLRWWCSSHVGDTLKGALSQEK</sequence>
<name>A0A5M3ZD43_ASPTE</name>
<keyword evidence="2" id="KW-1185">Reference proteome</keyword>
<dbReference type="AlphaFoldDB" id="A0A5M3ZD43"/>
<gene>
    <name evidence="1" type="ORF">ATEIFO6365_0013020400</name>
</gene>
<organism evidence="1 2">
    <name type="scientific">Aspergillus terreus</name>
    <dbReference type="NCBI Taxonomy" id="33178"/>
    <lineage>
        <taxon>Eukaryota</taxon>
        <taxon>Fungi</taxon>
        <taxon>Dikarya</taxon>
        <taxon>Ascomycota</taxon>
        <taxon>Pezizomycotina</taxon>
        <taxon>Eurotiomycetes</taxon>
        <taxon>Eurotiomycetidae</taxon>
        <taxon>Eurotiales</taxon>
        <taxon>Aspergillaceae</taxon>
        <taxon>Aspergillus</taxon>
        <taxon>Aspergillus subgen. Circumdati</taxon>
    </lineage>
</organism>
<proteinExistence type="predicted"/>
<protein>
    <submittedName>
        <fullName evidence="1">Uncharacterized protein</fullName>
    </submittedName>
</protein>
<dbReference type="EMBL" id="BLJY01000013">
    <property type="protein sequence ID" value="GFF20870.1"/>
    <property type="molecule type" value="Genomic_DNA"/>
</dbReference>
<dbReference type="VEuPathDB" id="FungiDB:ATEG_09708"/>
<evidence type="ECO:0000313" key="1">
    <source>
        <dbReference type="EMBL" id="GFF20870.1"/>
    </source>
</evidence>
<accession>A0A5M3ZD43</accession>
<reference evidence="1 2" key="1">
    <citation type="submission" date="2020-01" db="EMBL/GenBank/DDBJ databases">
        <title>Aspergillus terreus IFO 6365 whole genome shotgun sequence.</title>
        <authorList>
            <person name="Kanamasa S."/>
            <person name="Takahashi H."/>
        </authorList>
    </citation>
    <scope>NUCLEOTIDE SEQUENCE [LARGE SCALE GENOMIC DNA]</scope>
    <source>
        <strain evidence="1 2">IFO 6365</strain>
    </source>
</reference>